<accession>A0AA35JX99</accession>
<protein>
    <submittedName>
        <fullName evidence="14">E3 ubiquitin-protein ligase TRIM7-like</fullName>
    </submittedName>
</protein>
<keyword evidence="8" id="KW-0804">Transcription</keyword>
<dbReference type="InterPro" id="IPR001841">
    <property type="entry name" value="Znf_RING"/>
</dbReference>
<evidence type="ECO:0000256" key="3">
    <source>
        <dbReference type="ARBA" id="ARBA00022723"/>
    </source>
</evidence>
<evidence type="ECO:0000259" key="12">
    <source>
        <dbReference type="PROSITE" id="PS50089"/>
    </source>
</evidence>
<dbReference type="EMBL" id="OX395127">
    <property type="protein sequence ID" value="CAI5767735.1"/>
    <property type="molecule type" value="Genomic_DNA"/>
</dbReference>
<gene>
    <name evidence="14" type="ORF">PODLI_1B004240</name>
</gene>
<dbReference type="SUPFAM" id="SSF57850">
    <property type="entry name" value="RING/U-box"/>
    <property type="match status" value="1"/>
</dbReference>
<dbReference type="AlphaFoldDB" id="A0AA35JX99"/>
<proteinExistence type="inferred from homology"/>
<dbReference type="FunFam" id="3.30.160.60:FF:002343">
    <property type="entry name" value="Zinc finger protein 33A"/>
    <property type="match status" value="1"/>
</dbReference>
<evidence type="ECO:0000256" key="1">
    <source>
        <dbReference type="ARBA" id="ARBA00004123"/>
    </source>
</evidence>
<keyword evidence="5 10" id="KW-0863">Zinc-finger</keyword>
<dbReference type="Gene3D" id="3.30.40.10">
    <property type="entry name" value="Zinc/RING finger domain, C3HC4 (zinc finger)"/>
    <property type="match status" value="1"/>
</dbReference>
<feature type="domain" description="RING-type" evidence="12">
    <location>
        <begin position="13"/>
        <end position="55"/>
    </location>
</feature>
<evidence type="ECO:0000256" key="10">
    <source>
        <dbReference type="PROSITE-ProRule" id="PRU00042"/>
    </source>
</evidence>
<feature type="domain" description="C2H2-type" evidence="13">
    <location>
        <begin position="488"/>
        <end position="515"/>
    </location>
</feature>
<dbReference type="PANTHER" id="PTHR14003">
    <property type="entry name" value="TRANSCRIPTIONAL REPRESSOR PROTEIN YY"/>
    <property type="match status" value="1"/>
</dbReference>
<evidence type="ECO:0000256" key="4">
    <source>
        <dbReference type="ARBA" id="ARBA00022737"/>
    </source>
</evidence>
<feature type="region of interest" description="Disordered" evidence="11">
    <location>
        <begin position="347"/>
        <end position="387"/>
    </location>
</feature>
<dbReference type="Pfam" id="PF00096">
    <property type="entry name" value="zf-C2H2"/>
    <property type="match status" value="4"/>
</dbReference>
<keyword evidence="6" id="KW-0862">Zinc</keyword>
<dbReference type="SUPFAM" id="SSF57667">
    <property type="entry name" value="beta-beta-alpha zinc fingers"/>
    <property type="match status" value="2"/>
</dbReference>
<dbReference type="InterPro" id="IPR013087">
    <property type="entry name" value="Znf_C2H2_type"/>
</dbReference>
<keyword evidence="4" id="KW-0677">Repeat</keyword>
<dbReference type="FunFam" id="3.30.160.60:FF:000295">
    <property type="entry name" value="zinc finger protein 19"/>
    <property type="match status" value="1"/>
</dbReference>
<dbReference type="PROSITE" id="PS50157">
    <property type="entry name" value="ZINC_FINGER_C2H2_2"/>
    <property type="match status" value="4"/>
</dbReference>
<keyword evidence="3" id="KW-0479">Metal-binding</keyword>
<dbReference type="FunFam" id="3.30.160.60:FF:000056">
    <property type="entry name" value="Zinc finger and SCAN domain-containing 20"/>
    <property type="match status" value="1"/>
</dbReference>
<dbReference type="Gene3D" id="3.30.160.60">
    <property type="entry name" value="Classic Zinc Finger"/>
    <property type="match status" value="4"/>
</dbReference>
<evidence type="ECO:0000256" key="11">
    <source>
        <dbReference type="SAM" id="MobiDB-lite"/>
    </source>
</evidence>
<dbReference type="InterPro" id="IPR013083">
    <property type="entry name" value="Znf_RING/FYVE/PHD"/>
</dbReference>
<keyword evidence="7" id="KW-0805">Transcription regulation</keyword>
<dbReference type="GO" id="GO:0000785">
    <property type="term" value="C:chromatin"/>
    <property type="evidence" value="ECO:0007669"/>
    <property type="project" value="TreeGrafter"/>
</dbReference>
<feature type="domain" description="C2H2-type" evidence="13">
    <location>
        <begin position="432"/>
        <end position="459"/>
    </location>
</feature>
<evidence type="ECO:0000313" key="14">
    <source>
        <dbReference type="EMBL" id="CAI5767735.1"/>
    </source>
</evidence>
<evidence type="ECO:0000256" key="9">
    <source>
        <dbReference type="ARBA" id="ARBA00023242"/>
    </source>
</evidence>
<reference evidence="14" key="1">
    <citation type="submission" date="2022-12" db="EMBL/GenBank/DDBJ databases">
        <authorList>
            <person name="Alioto T."/>
            <person name="Alioto T."/>
            <person name="Gomez Garrido J."/>
        </authorList>
    </citation>
    <scope>NUCLEOTIDE SEQUENCE</scope>
</reference>
<dbReference type="PROSITE" id="PS00028">
    <property type="entry name" value="ZINC_FINGER_C2H2_1"/>
    <property type="match status" value="4"/>
</dbReference>
<comment type="subcellular location">
    <subcellularLocation>
        <location evidence="1">Nucleus</location>
    </subcellularLocation>
</comment>
<feature type="region of interest" description="Disordered" evidence="11">
    <location>
        <begin position="194"/>
        <end position="228"/>
    </location>
</feature>
<dbReference type="PANTHER" id="PTHR14003:SF23">
    <property type="entry name" value="ZINC FINGER PROTEIN 143"/>
    <property type="match status" value="1"/>
</dbReference>
<dbReference type="FunFam" id="3.30.160.60:FF:000180">
    <property type="entry name" value="Zinc finger protein 689"/>
    <property type="match status" value="1"/>
</dbReference>
<evidence type="ECO:0000256" key="6">
    <source>
        <dbReference type="ARBA" id="ARBA00022833"/>
    </source>
</evidence>
<name>A0AA35JX99_9SAUR</name>
<dbReference type="InterPro" id="IPR017907">
    <property type="entry name" value="Znf_RING_CS"/>
</dbReference>
<dbReference type="GO" id="GO:0005667">
    <property type="term" value="C:transcription regulator complex"/>
    <property type="evidence" value="ECO:0007669"/>
    <property type="project" value="TreeGrafter"/>
</dbReference>
<comment type="similarity">
    <text evidence="2">Belongs to the krueppel C2H2-type zinc-finger protein family.</text>
</comment>
<sequence length="548" mass="60268">MADLGGLRGALSCPVCLDLFRDPVMVSGCGHNLCRACVSRCWGQLERSLRCPLCRQLLPLHRLLQPCPLLGSLAERLRSPRRGPPLPPLEGERPPACVDGGSSSSIAPGSASIVGTAAGVFGGMSGKLVVDQSGLKLEREASTIEEKQREELLKQAEVEGQQLTQQWKELCGFLEEQERHLRNHWEELKRDIAQGAPKTLSEDPLQQEPYRERGQVSPGVGRTRSSMEDGMLETDLAVAGLKQRLSNFSRKRAMLQEALLRFKENLCVEVDGDIAGYRTTPSLQSVPIHPPQENRSKKSAADVIQELTACKRTAVHSEELPVDSPLTTAAITRTIKEEEEEAGIPSGVMLSGGIKEENPQQNGHEPAELPATRPLRSECSAPQSREWVGTGQAAFATGRRQGTNLVTGAGQPAWPKGGRAKAAAQKRKEKCFPCPECGKTFRQFGVLITHHRLHTGEKPYSCTYCAKRFSDYSNLIAHQRTHTGEKPYRCADCGKSFTRSTTLTIHQRGHTREKPYPCPQCGKRFSRSSNLTIHQRTHAGAMGKKPRT</sequence>
<dbReference type="PROSITE" id="PS50089">
    <property type="entry name" value="ZF_RING_2"/>
    <property type="match status" value="1"/>
</dbReference>
<evidence type="ECO:0000256" key="5">
    <source>
        <dbReference type="ARBA" id="ARBA00022771"/>
    </source>
</evidence>
<dbReference type="GO" id="GO:0000981">
    <property type="term" value="F:DNA-binding transcription factor activity, RNA polymerase II-specific"/>
    <property type="evidence" value="ECO:0007669"/>
    <property type="project" value="TreeGrafter"/>
</dbReference>
<dbReference type="GO" id="GO:0000978">
    <property type="term" value="F:RNA polymerase II cis-regulatory region sequence-specific DNA binding"/>
    <property type="evidence" value="ECO:0007669"/>
    <property type="project" value="TreeGrafter"/>
</dbReference>
<evidence type="ECO:0000256" key="2">
    <source>
        <dbReference type="ARBA" id="ARBA00006991"/>
    </source>
</evidence>
<feature type="domain" description="C2H2-type" evidence="13">
    <location>
        <begin position="460"/>
        <end position="487"/>
    </location>
</feature>
<evidence type="ECO:0000259" key="13">
    <source>
        <dbReference type="PROSITE" id="PS50157"/>
    </source>
</evidence>
<keyword evidence="9" id="KW-0539">Nucleus</keyword>
<dbReference type="GO" id="GO:0008270">
    <property type="term" value="F:zinc ion binding"/>
    <property type="evidence" value="ECO:0007669"/>
    <property type="project" value="UniProtKB-KW"/>
</dbReference>
<evidence type="ECO:0000313" key="15">
    <source>
        <dbReference type="Proteomes" id="UP001178461"/>
    </source>
</evidence>
<dbReference type="GO" id="GO:0031519">
    <property type="term" value="C:PcG protein complex"/>
    <property type="evidence" value="ECO:0007669"/>
    <property type="project" value="TreeGrafter"/>
</dbReference>
<dbReference type="Pfam" id="PF15227">
    <property type="entry name" value="zf-C3HC4_4"/>
    <property type="match status" value="1"/>
</dbReference>
<feature type="domain" description="C2H2-type" evidence="13">
    <location>
        <begin position="516"/>
        <end position="543"/>
    </location>
</feature>
<evidence type="ECO:0000256" key="7">
    <source>
        <dbReference type="ARBA" id="ARBA00023015"/>
    </source>
</evidence>
<keyword evidence="15" id="KW-1185">Reference proteome</keyword>
<dbReference type="InterPro" id="IPR036236">
    <property type="entry name" value="Znf_C2H2_sf"/>
</dbReference>
<dbReference type="PROSITE" id="PS00518">
    <property type="entry name" value="ZF_RING_1"/>
    <property type="match status" value="1"/>
</dbReference>
<organism evidence="14 15">
    <name type="scientific">Podarcis lilfordi</name>
    <name type="common">Lilford's wall lizard</name>
    <dbReference type="NCBI Taxonomy" id="74358"/>
    <lineage>
        <taxon>Eukaryota</taxon>
        <taxon>Metazoa</taxon>
        <taxon>Chordata</taxon>
        <taxon>Craniata</taxon>
        <taxon>Vertebrata</taxon>
        <taxon>Euteleostomi</taxon>
        <taxon>Lepidosauria</taxon>
        <taxon>Squamata</taxon>
        <taxon>Bifurcata</taxon>
        <taxon>Unidentata</taxon>
        <taxon>Episquamata</taxon>
        <taxon>Laterata</taxon>
        <taxon>Lacertibaenia</taxon>
        <taxon>Lacertidae</taxon>
        <taxon>Podarcis</taxon>
    </lineage>
</organism>
<dbReference type="SMART" id="SM00355">
    <property type="entry name" value="ZnF_C2H2"/>
    <property type="match status" value="4"/>
</dbReference>
<dbReference type="SMART" id="SM00184">
    <property type="entry name" value="RING"/>
    <property type="match status" value="1"/>
</dbReference>
<dbReference type="Proteomes" id="UP001178461">
    <property type="component" value="Chromosome 2"/>
</dbReference>
<evidence type="ECO:0000256" key="8">
    <source>
        <dbReference type="ARBA" id="ARBA00023163"/>
    </source>
</evidence>